<accession>A0A917PJV5</accession>
<gene>
    <name evidence="2" type="ORF">GCM10008939_27550</name>
</gene>
<reference evidence="2" key="1">
    <citation type="journal article" date="2014" name="Int. J. Syst. Evol. Microbiol.">
        <title>Complete genome sequence of Corynebacterium casei LMG S-19264T (=DSM 44701T), isolated from a smear-ripened cheese.</title>
        <authorList>
            <consortium name="US DOE Joint Genome Institute (JGI-PGF)"/>
            <person name="Walter F."/>
            <person name="Albersmeier A."/>
            <person name="Kalinowski J."/>
            <person name="Ruckert C."/>
        </authorList>
    </citation>
    <scope>NUCLEOTIDE SEQUENCE</scope>
    <source>
        <strain evidence="2">JCM 14371</strain>
    </source>
</reference>
<sequence>MFVLEVRHGAGFVRVHFAQSLGAAQRAASARHGHRGAWSPPESTDAGAEERVLSRLLDADGQEVARVAQVTLDPHR</sequence>
<proteinExistence type="predicted"/>
<dbReference type="AlphaFoldDB" id="A0A917PJV5"/>
<comment type="caution">
    <text evidence="2">The sequence shown here is derived from an EMBL/GenBank/DDBJ whole genome shotgun (WGS) entry which is preliminary data.</text>
</comment>
<evidence type="ECO:0000256" key="1">
    <source>
        <dbReference type="SAM" id="MobiDB-lite"/>
    </source>
</evidence>
<name>A0A917PJV5_9DEIO</name>
<organism evidence="2 3">
    <name type="scientific">Deinococcus aquiradiocola</name>
    <dbReference type="NCBI Taxonomy" id="393059"/>
    <lineage>
        <taxon>Bacteria</taxon>
        <taxon>Thermotogati</taxon>
        <taxon>Deinococcota</taxon>
        <taxon>Deinococci</taxon>
        <taxon>Deinococcales</taxon>
        <taxon>Deinococcaceae</taxon>
        <taxon>Deinococcus</taxon>
    </lineage>
</organism>
<feature type="region of interest" description="Disordered" evidence="1">
    <location>
        <begin position="26"/>
        <end position="47"/>
    </location>
</feature>
<keyword evidence="3" id="KW-1185">Reference proteome</keyword>
<dbReference type="Proteomes" id="UP000635726">
    <property type="component" value="Unassembled WGS sequence"/>
</dbReference>
<dbReference type="EMBL" id="BMOE01000010">
    <property type="protein sequence ID" value="GGJ82148.1"/>
    <property type="molecule type" value="Genomic_DNA"/>
</dbReference>
<reference evidence="2" key="2">
    <citation type="submission" date="2020-09" db="EMBL/GenBank/DDBJ databases">
        <authorList>
            <person name="Sun Q."/>
            <person name="Ohkuma M."/>
        </authorList>
    </citation>
    <scope>NUCLEOTIDE SEQUENCE</scope>
    <source>
        <strain evidence="2">JCM 14371</strain>
    </source>
</reference>
<evidence type="ECO:0000313" key="2">
    <source>
        <dbReference type="EMBL" id="GGJ82148.1"/>
    </source>
</evidence>
<protein>
    <submittedName>
        <fullName evidence="2">Uncharacterized protein</fullName>
    </submittedName>
</protein>
<evidence type="ECO:0000313" key="3">
    <source>
        <dbReference type="Proteomes" id="UP000635726"/>
    </source>
</evidence>